<feature type="transmembrane region" description="Helical" evidence="1">
    <location>
        <begin position="99"/>
        <end position="119"/>
    </location>
</feature>
<feature type="transmembrane region" description="Helical" evidence="1">
    <location>
        <begin position="131"/>
        <end position="153"/>
    </location>
</feature>
<keyword evidence="1" id="KW-0472">Membrane</keyword>
<feature type="transmembrane region" description="Helical" evidence="1">
    <location>
        <begin position="18"/>
        <end position="39"/>
    </location>
</feature>
<sequence>MKAIVFRDWRFYNRPTRWAMIVAVPIMVILMQAGFAMAFPFGHDTLLLMAMIFVACGSYMAYVPASLAVAAVLEDVASGVVVSVHLAGMGMWRYLLSKMVLPVVFTFGGVILDLLYLWYAGVLTTGVIPGVAIGFSMLAAGTLPLLPFCMGTVPERAHGKQNSLNFVQIIIMLLFIGLAFIGGINGTLVLYGVCVALPLLLAAAGMVVTVVRLNRMYPRTVVDL</sequence>
<dbReference type="KEGG" id="baqk:QN215_01335"/>
<dbReference type="AlphaFoldDB" id="A0AB39U785"/>
<gene>
    <name evidence="2" type="ORF">QN215_01335</name>
    <name evidence="3" type="ORF">QN215_03020</name>
</gene>
<name>A0AB39U785_9BIFI</name>
<reference evidence="2" key="1">
    <citation type="submission" date="2023-07" db="EMBL/GenBank/DDBJ databases">
        <title>Bifidobacterium aquikefiriaerophilum sp. nov. and Bifidobacterium eccum sp. nov., isolated from water kefir.</title>
        <authorList>
            <person name="Breselge S."/>
            <person name="Bellassi P."/>
            <person name="Barcenilla C."/>
            <person name="Alvarez-Ordonez A."/>
            <person name="Morelli L."/>
            <person name="Cotter P.D."/>
        </authorList>
    </citation>
    <scope>NUCLEOTIDE SEQUENCE</scope>
    <source>
        <strain evidence="2">WK041_4_12</strain>
    </source>
</reference>
<protein>
    <submittedName>
        <fullName evidence="2">Uncharacterized protein</fullName>
    </submittedName>
</protein>
<dbReference type="EMBL" id="CP129674">
    <property type="protein sequence ID" value="XDS44808.1"/>
    <property type="molecule type" value="Genomic_DNA"/>
</dbReference>
<keyword evidence="1" id="KW-1133">Transmembrane helix</keyword>
<organism evidence="2">
    <name type="scientific">Bifidobacterium aquikefiricola</name>
    <dbReference type="NCBI Taxonomy" id="3059038"/>
    <lineage>
        <taxon>Bacteria</taxon>
        <taxon>Bacillati</taxon>
        <taxon>Actinomycetota</taxon>
        <taxon>Actinomycetes</taxon>
        <taxon>Bifidobacteriales</taxon>
        <taxon>Bifidobacteriaceae</taxon>
        <taxon>Bifidobacterium</taxon>
    </lineage>
</organism>
<feature type="transmembrane region" description="Helical" evidence="1">
    <location>
        <begin position="165"/>
        <end position="184"/>
    </location>
</feature>
<feature type="transmembrane region" description="Helical" evidence="1">
    <location>
        <begin position="190"/>
        <end position="211"/>
    </location>
</feature>
<accession>A0AB39U785</accession>
<keyword evidence="1" id="KW-0812">Transmembrane</keyword>
<feature type="transmembrane region" description="Helical" evidence="1">
    <location>
        <begin position="46"/>
        <end position="62"/>
    </location>
</feature>
<dbReference type="RefSeq" id="WP_369344354.1">
    <property type="nucleotide sequence ID" value="NZ_CP129674.1"/>
</dbReference>
<dbReference type="EMBL" id="CP129674">
    <property type="protein sequence ID" value="XDS45113.1"/>
    <property type="molecule type" value="Genomic_DNA"/>
</dbReference>
<evidence type="ECO:0000256" key="1">
    <source>
        <dbReference type="SAM" id="Phobius"/>
    </source>
</evidence>
<dbReference type="KEGG" id="baqk:QN215_03020"/>
<evidence type="ECO:0000313" key="2">
    <source>
        <dbReference type="EMBL" id="XDS44808.1"/>
    </source>
</evidence>
<evidence type="ECO:0000313" key="3">
    <source>
        <dbReference type="EMBL" id="XDS45113.1"/>
    </source>
</evidence>
<proteinExistence type="predicted"/>